<dbReference type="InterPro" id="IPR025997">
    <property type="entry name" value="SBP_2_dom"/>
</dbReference>
<reference evidence="5 6" key="1">
    <citation type="journal article" date="2017" name="Antonie Van Leeuwenhoek">
        <title>Rhizobium rhizosphaerae sp. nov., a novel species isolated from rice rhizosphere.</title>
        <authorList>
            <person name="Zhao J.J."/>
            <person name="Zhang J."/>
            <person name="Zhang R.J."/>
            <person name="Zhang C.W."/>
            <person name="Yin H.Q."/>
            <person name="Zhang X.X."/>
        </authorList>
    </citation>
    <scope>NUCLEOTIDE SEQUENCE [LARGE SCALE GENOMIC DNA]</scope>
    <source>
        <strain evidence="5 6">BSs20135</strain>
    </source>
</reference>
<dbReference type="GO" id="GO:0030313">
    <property type="term" value="C:cell envelope"/>
    <property type="evidence" value="ECO:0007669"/>
    <property type="project" value="UniProtKB-SubCell"/>
</dbReference>
<evidence type="ECO:0000313" key="5">
    <source>
        <dbReference type="EMBL" id="GAC17658.1"/>
    </source>
</evidence>
<sequence>MNLKLLTLLSTLLFSQFALAIKVILIIPDKEGAAFWNMVYQASTASAKSLGVELEVIYGGVNRFTTLEIIENIIAQPSKPDYLIFRPYHGNTAHVFDTIEAHSIEFVTLEQAFTDKDATELLKPKQKYKHWIGEVAYDNARGGALLLNTLLEEHSSRNPDVKPSITGIGGNFDYLSSTREQVLTALFRSSDISLNQIFPTYWDPENIATNFETILRRYPKTNIFWCASGELALKTLEQYQLLSNKPVVLGGFDWLPEALLKIQQGEMTASVGGHFLMGAIAVTKIFDYHHGIDRFSNHSELYDFEVINKDNVKDYLDFVQQQKWQKINFNQFSAFKEGKEPQTLNMQNIINSIKQ</sequence>
<evidence type="ECO:0000313" key="6">
    <source>
        <dbReference type="Proteomes" id="UP000006327"/>
    </source>
</evidence>
<dbReference type="AlphaFoldDB" id="K6YLY5"/>
<dbReference type="STRING" id="493475.GARC_0677"/>
<evidence type="ECO:0000256" key="2">
    <source>
        <dbReference type="ARBA" id="ARBA00007639"/>
    </source>
</evidence>
<comment type="similarity">
    <text evidence="2">Belongs to the bacterial solute-binding protein 2 family.</text>
</comment>
<protein>
    <recommendedName>
        <fullName evidence="4">Periplasmic binding protein domain-containing protein</fullName>
    </recommendedName>
</protein>
<evidence type="ECO:0000256" key="1">
    <source>
        <dbReference type="ARBA" id="ARBA00004196"/>
    </source>
</evidence>
<accession>K6YLY5</accession>
<name>K6YLY5_9ALTE</name>
<evidence type="ECO:0000256" key="3">
    <source>
        <dbReference type="ARBA" id="ARBA00022729"/>
    </source>
</evidence>
<dbReference type="eggNOG" id="COG1879">
    <property type="taxonomic scope" value="Bacteria"/>
</dbReference>
<dbReference type="InterPro" id="IPR028082">
    <property type="entry name" value="Peripla_BP_I"/>
</dbReference>
<dbReference type="Pfam" id="PF13407">
    <property type="entry name" value="Peripla_BP_4"/>
    <property type="match status" value="1"/>
</dbReference>
<keyword evidence="3" id="KW-0732">Signal</keyword>
<dbReference type="OrthoDB" id="245475at2"/>
<dbReference type="CDD" id="cd06324">
    <property type="entry name" value="PBP1_ABC_sugar_binding-like"/>
    <property type="match status" value="1"/>
</dbReference>
<dbReference type="GO" id="GO:0030246">
    <property type="term" value="F:carbohydrate binding"/>
    <property type="evidence" value="ECO:0007669"/>
    <property type="project" value="UniProtKB-ARBA"/>
</dbReference>
<dbReference type="Gene3D" id="3.40.50.2300">
    <property type="match status" value="2"/>
</dbReference>
<organism evidence="5 6">
    <name type="scientific">Paraglaciecola arctica BSs20135</name>
    <dbReference type="NCBI Taxonomy" id="493475"/>
    <lineage>
        <taxon>Bacteria</taxon>
        <taxon>Pseudomonadati</taxon>
        <taxon>Pseudomonadota</taxon>
        <taxon>Gammaproteobacteria</taxon>
        <taxon>Alteromonadales</taxon>
        <taxon>Alteromonadaceae</taxon>
        <taxon>Paraglaciecola</taxon>
    </lineage>
</organism>
<dbReference type="SUPFAM" id="SSF53822">
    <property type="entry name" value="Periplasmic binding protein-like I"/>
    <property type="match status" value="1"/>
</dbReference>
<comment type="subcellular location">
    <subcellularLocation>
        <location evidence="1">Cell envelope</location>
    </subcellularLocation>
</comment>
<dbReference type="Proteomes" id="UP000006327">
    <property type="component" value="Unassembled WGS sequence"/>
</dbReference>
<dbReference type="EMBL" id="BAEO01000009">
    <property type="protein sequence ID" value="GAC17658.1"/>
    <property type="molecule type" value="Genomic_DNA"/>
</dbReference>
<gene>
    <name evidence="5" type="ORF">GARC_0677</name>
</gene>
<comment type="caution">
    <text evidence="5">The sequence shown here is derived from an EMBL/GenBank/DDBJ whole genome shotgun (WGS) entry which is preliminary data.</text>
</comment>
<keyword evidence="6" id="KW-1185">Reference proteome</keyword>
<evidence type="ECO:0000259" key="4">
    <source>
        <dbReference type="Pfam" id="PF13407"/>
    </source>
</evidence>
<proteinExistence type="inferred from homology"/>
<dbReference type="PANTHER" id="PTHR46847:SF2">
    <property type="entry name" value="ABC TRANSPORTER SUGAR-BINDING PROTEIN"/>
    <property type="match status" value="1"/>
</dbReference>
<dbReference type="RefSeq" id="WP_007616665.1">
    <property type="nucleotide sequence ID" value="NZ_BAEO01000009.1"/>
</dbReference>
<feature type="domain" description="Periplasmic binding protein" evidence="4">
    <location>
        <begin position="26"/>
        <end position="273"/>
    </location>
</feature>
<dbReference type="PANTHER" id="PTHR46847">
    <property type="entry name" value="D-ALLOSE-BINDING PERIPLASMIC PROTEIN-RELATED"/>
    <property type="match status" value="1"/>
</dbReference>
<dbReference type="GO" id="GO:0055085">
    <property type="term" value="P:transmembrane transport"/>
    <property type="evidence" value="ECO:0007669"/>
    <property type="project" value="UniProtKB-ARBA"/>
</dbReference>